<comment type="caution">
    <text evidence="2">The sequence shown here is derived from an EMBL/GenBank/DDBJ whole genome shotgun (WGS) entry which is preliminary data.</text>
</comment>
<evidence type="ECO:0000256" key="1">
    <source>
        <dbReference type="SAM" id="MobiDB-lite"/>
    </source>
</evidence>
<accession>K1E699</accession>
<dbReference type="AlphaFoldDB" id="K1E699"/>
<reference evidence="2 3" key="1">
    <citation type="journal article" date="2012" name="J. Bacteriol.">
        <title>Genome Sequence of Janibacter hoylei MTCC8307, Isolated from the Stratospheric Air.</title>
        <authorList>
            <person name="Pawar S.P."/>
            <person name="Dhotre D.P."/>
            <person name="Shetty S.A."/>
            <person name="Chowdhury S.P."/>
            <person name="Chaudhari B.L."/>
            <person name="Shouche Y.S."/>
        </authorList>
    </citation>
    <scope>NUCLEOTIDE SEQUENCE [LARGE SCALE GENOMIC DNA]</scope>
    <source>
        <strain evidence="2 3">PVAS-1</strain>
    </source>
</reference>
<dbReference type="Proteomes" id="UP000004474">
    <property type="component" value="Unassembled WGS sequence"/>
</dbReference>
<evidence type="ECO:0000313" key="3">
    <source>
        <dbReference type="Proteomes" id="UP000004474"/>
    </source>
</evidence>
<dbReference type="EMBL" id="ALWX01000043">
    <property type="protein sequence ID" value="EKA60922.1"/>
    <property type="molecule type" value="Genomic_DNA"/>
</dbReference>
<sequence length="118" mass="12221">MHLGQSGLVGPVDGDDHLAHLDEGDAPLARVVAQQPDPAPAQAGLERARWVVDAGVDDPRVVAALVGGDRRLLVEDDDLGVGPGPLQLARGGQPEEPGADDEGARRRGQVSPLPCRCS</sequence>
<proteinExistence type="predicted"/>
<gene>
    <name evidence="2" type="ORF">B277_10049</name>
</gene>
<name>K1E699_9MICO</name>
<organism evidence="2 3">
    <name type="scientific">Janibacter hoylei PVAS-1</name>
    <dbReference type="NCBI Taxonomy" id="1210046"/>
    <lineage>
        <taxon>Bacteria</taxon>
        <taxon>Bacillati</taxon>
        <taxon>Actinomycetota</taxon>
        <taxon>Actinomycetes</taxon>
        <taxon>Micrococcales</taxon>
        <taxon>Intrasporangiaceae</taxon>
        <taxon>Janibacter</taxon>
    </lineage>
</organism>
<feature type="region of interest" description="Disordered" evidence="1">
    <location>
        <begin position="75"/>
        <end position="118"/>
    </location>
</feature>
<protein>
    <submittedName>
        <fullName evidence="2">Uncharacterized protein</fullName>
    </submittedName>
</protein>
<evidence type="ECO:0000313" key="2">
    <source>
        <dbReference type="EMBL" id="EKA60922.1"/>
    </source>
</evidence>
<feature type="region of interest" description="Disordered" evidence="1">
    <location>
        <begin position="1"/>
        <end position="20"/>
    </location>
</feature>